<dbReference type="PANTHER" id="PTHR31845">
    <property type="entry name" value="FINGER DOMAIN PROTEIN, PUTATIVE-RELATED"/>
    <property type="match status" value="1"/>
</dbReference>
<comment type="subcellular location">
    <subcellularLocation>
        <location evidence="1">Nucleus</location>
    </subcellularLocation>
</comment>
<dbReference type="GO" id="GO:0005634">
    <property type="term" value="C:nucleus"/>
    <property type="evidence" value="ECO:0007669"/>
    <property type="project" value="UniProtKB-SubCell"/>
</dbReference>
<dbReference type="GO" id="GO:0000976">
    <property type="term" value="F:transcription cis-regulatory region binding"/>
    <property type="evidence" value="ECO:0007669"/>
    <property type="project" value="TreeGrafter"/>
</dbReference>
<dbReference type="HOGENOM" id="CLU_006524_7_0_1"/>
<evidence type="ECO:0000256" key="6">
    <source>
        <dbReference type="SAM" id="MobiDB-lite"/>
    </source>
</evidence>
<evidence type="ECO:0000313" key="8">
    <source>
        <dbReference type="EMBL" id="CAP94456.1"/>
    </source>
</evidence>
<dbReference type="InterPro" id="IPR001138">
    <property type="entry name" value="Zn2Cys6_DnaBD"/>
</dbReference>
<keyword evidence="3" id="KW-0238">DNA-binding</keyword>
<keyword evidence="9" id="KW-1185">Reference proteome</keyword>
<keyword evidence="4" id="KW-0804">Transcription</keyword>
<evidence type="ECO:0000256" key="5">
    <source>
        <dbReference type="ARBA" id="ARBA00023242"/>
    </source>
</evidence>
<dbReference type="PROSITE" id="PS00463">
    <property type="entry name" value="ZN2_CY6_FUNGAL_1"/>
    <property type="match status" value="1"/>
</dbReference>
<accession>B6HCV6</accession>
<gene>
    <name evidence="8" type="ORF">Pc18g02320</name>
    <name evidence="8" type="ORF">PCH_Pc18g02320</name>
</gene>
<keyword evidence="2" id="KW-0805">Transcription regulation</keyword>
<evidence type="ECO:0000313" key="9">
    <source>
        <dbReference type="Proteomes" id="UP000000724"/>
    </source>
</evidence>
<evidence type="ECO:0000256" key="1">
    <source>
        <dbReference type="ARBA" id="ARBA00004123"/>
    </source>
</evidence>
<dbReference type="GO" id="GO:0000981">
    <property type="term" value="F:DNA-binding transcription factor activity, RNA polymerase II-specific"/>
    <property type="evidence" value="ECO:0007669"/>
    <property type="project" value="InterPro"/>
</dbReference>
<dbReference type="PANTHER" id="PTHR31845:SF32">
    <property type="entry name" value="MISCELLANEOUS ZN(II)2CYS6 TRANSCRIPTION FACTOR (EUROFUNG)-RELATED"/>
    <property type="match status" value="1"/>
</dbReference>
<proteinExistence type="predicted"/>
<dbReference type="EMBL" id="AM920433">
    <property type="protein sequence ID" value="CAP94456.1"/>
    <property type="molecule type" value="Genomic_DNA"/>
</dbReference>
<keyword evidence="5" id="KW-0539">Nucleus</keyword>
<dbReference type="Gene3D" id="4.10.240.10">
    <property type="entry name" value="Zn(2)-C6 fungal-type DNA-binding domain"/>
    <property type="match status" value="1"/>
</dbReference>
<feature type="compositionally biased region" description="Polar residues" evidence="6">
    <location>
        <begin position="107"/>
        <end position="124"/>
    </location>
</feature>
<dbReference type="InterPro" id="IPR051089">
    <property type="entry name" value="prtT"/>
</dbReference>
<dbReference type="VEuPathDB" id="FungiDB:PCH_Pc18g02320"/>
<feature type="region of interest" description="Disordered" evidence="6">
    <location>
        <begin position="87"/>
        <end position="125"/>
    </location>
</feature>
<dbReference type="AlphaFoldDB" id="B6HCV6"/>
<dbReference type="InterPro" id="IPR036864">
    <property type="entry name" value="Zn2-C6_fun-type_DNA-bd_sf"/>
</dbReference>
<evidence type="ECO:0000259" key="7">
    <source>
        <dbReference type="PROSITE" id="PS00463"/>
    </source>
</evidence>
<sequence length="571" mass="64495">MESAQIPGGTPAPYGSACMNCSRAKCKCIIPETGTGCERCQRLSKECRPAQTVRKRNKPKSSSNTAHLEAKIDWIMSAFENGGAAPSLPPDWQPVNLGQSQRHDPRQSASITQTPTSVSSSNAEEGQYPAQFLPSYDRDILGLVYVRPAMAQKYLDQFRTRNLQYLPFVYIPSNVTSDQLREKYPFLWVCIMEVITCTNPEKGDSFGRITNHIHQRVMLDIAPSMDLLLGIMTFISWSLCRVTYSKRPFLNVYAHILMAVVAELGINKSVPNEYSAMHSFKVAIGMKQTPPTARTLEERRAVLGCFLISSSCITSAALAMSRIDAMRWTAHMEESLSVLTEAKECPEDELLIALVKIHLVLDRVYQLRRDVSTDMTNKTKGVLLMYLYNAEIVINELSIGAAAMPHSPDLHRLDSLYTSLRATKGWLDVWLELEGEEYLQVSCVIFFQFTRAIVNLYKLTILEDPAWSKSMVRDTANVLEYLNRNEAIIRKCPEYITFDQSREMNILEKGLRIVQGMRMNWEPKLTEMWRPYMPANNGVDSGTIQSDAILSDVMPFGGIDEAWMMDFLGSL</sequence>
<feature type="domain" description="Zn(2)-C6 fungal-type" evidence="7">
    <location>
        <begin position="17"/>
        <end position="47"/>
    </location>
</feature>
<evidence type="ECO:0000256" key="3">
    <source>
        <dbReference type="ARBA" id="ARBA00023125"/>
    </source>
</evidence>
<name>B6HCV6_PENRW</name>
<dbReference type="BioCyc" id="PCHR:PC18G02320-MONOMER"/>
<dbReference type="SUPFAM" id="SSF57701">
    <property type="entry name" value="Zn2/Cys6 DNA-binding domain"/>
    <property type="match status" value="1"/>
</dbReference>
<dbReference type="OrthoDB" id="1600564at2759"/>
<evidence type="ECO:0000256" key="2">
    <source>
        <dbReference type="ARBA" id="ARBA00023015"/>
    </source>
</evidence>
<dbReference type="eggNOG" id="ENOG502SD7F">
    <property type="taxonomic scope" value="Eukaryota"/>
</dbReference>
<dbReference type="Proteomes" id="UP000000724">
    <property type="component" value="Contig Pc00c18"/>
</dbReference>
<organism evidence="8 9">
    <name type="scientific">Penicillium rubens (strain ATCC 28089 / DSM 1075 / NRRL 1951 / Wisconsin 54-1255)</name>
    <name type="common">Penicillium chrysogenum</name>
    <dbReference type="NCBI Taxonomy" id="500485"/>
    <lineage>
        <taxon>Eukaryota</taxon>
        <taxon>Fungi</taxon>
        <taxon>Dikarya</taxon>
        <taxon>Ascomycota</taxon>
        <taxon>Pezizomycotina</taxon>
        <taxon>Eurotiomycetes</taxon>
        <taxon>Eurotiomycetidae</taxon>
        <taxon>Eurotiales</taxon>
        <taxon>Aspergillaceae</taxon>
        <taxon>Penicillium</taxon>
        <taxon>Penicillium chrysogenum species complex</taxon>
    </lineage>
</organism>
<dbReference type="GO" id="GO:0008270">
    <property type="term" value="F:zinc ion binding"/>
    <property type="evidence" value="ECO:0007669"/>
    <property type="project" value="InterPro"/>
</dbReference>
<reference evidence="8 9" key="1">
    <citation type="journal article" date="2008" name="Nat. Biotechnol.">
        <title>Genome sequencing and analysis of the filamentous fungus Penicillium chrysogenum.</title>
        <authorList>
            <person name="van den Berg M.A."/>
            <person name="Albang R."/>
            <person name="Albermann K."/>
            <person name="Badger J.H."/>
            <person name="Daran J.-M."/>
            <person name="Driessen A.J.M."/>
            <person name="Garcia-Estrada C."/>
            <person name="Fedorova N.D."/>
            <person name="Harris D.M."/>
            <person name="Heijne W.H.M."/>
            <person name="Joardar V.S."/>
            <person name="Kiel J.A.K.W."/>
            <person name="Kovalchuk A."/>
            <person name="Martin J.F."/>
            <person name="Nierman W.C."/>
            <person name="Nijland J.G."/>
            <person name="Pronk J.T."/>
            <person name="Roubos J.A."/>
            <person name="van der Klei I.J."/>
            <person name="van Peij N.N.M.E."/>
            <person name="Veenhuis M."/>
            <person name="von Doehren H."/>
            <person name="Wagner C."/>
            <person name="Wortman J.R."/>
            <person name="Bovenberg R.A.L."/>
        </authorList>
    </citation>
    <scope>NUCLEOTIDE SEQUENCE [LARGE SCALE GENOMIC DNA]</scope>
    <source>
        <strain evidence="9">ATCC 28089 / DSM 1075 / NRRL 1951 / Wisconsin 54-1255</strain>
    </source>
</reference>
<evidence type="ECO:0000256" key="4">
    <source>
        <dbReference type="ARBA" id="ARBA00023163"/>
    </source>
</evidence>
<protein>
    <submittedName>
        <fullName evidence="8">Pc18g02320 protein</fullName>
    </submittedName>
</protein>
<dbReference type="OMA" id="GIDEAWM"/>